<feature type="domain" description="Methyltransferase small" evidence="6">
    <location>
        <begin position="187"/>
        <end position="353"/>
    </location>
</feature>
<dbReference type="GO" id="GO:0008170">
    <property type="term" value="F:N-methyltransferase activity"/>
    <property type="evidence" value="ECO:0007669"/>
    <property type="project" value="UniProtKB-ARBA"/>
</dbReference>
<protein>
    <submittedName>
        <fullName evidence="8">Uncharacterized protein</fullName>
    </submittedName>
</protein>
<dbReference type="CDD" id="cd02440">
    <property type="entry name" value="AdoMet_MTases"/>
    <property type="match status" value="1"/>
</dbReference>
<dbReference type="Proteomes" id="UP000249248">
    <property type="component" value="Unassembled WGS sequence"/>
</dbReference>
<dbReference type="Pfam" id="PF05175">
    <property type="entry name" value="MTS"/>
    <property type="match status" value="1"/>
</dbReference>
<dbReference type="PANTHER" id="PTHR47816:SF5">
    <property type="entry name" value="RIBOSOMAL RNA LARGE SUBUNIT METHYLTRANSFERASE G"/>
    <property type="match status" value="1"/>
</dbReference>
<dbReference type="GO" id="GO:0008757">
    <property type="term" value="F:S-adenosylmethionine-dependent methyltransferase activity"/>
    <property type="evidence" value="ECO:0007669"/>
    <property type="project" value="InterPro"/>
</dbReference>
<reference evidence="8 9" key="1">
    <citation type="submission" date="2018-06" db="EMBL/GenBank/DDBJ databases">
        <title>The draft genome sequence of Crocinitomix sp. SM1701.</title>
        <authorList>
            <person name="Zhang X."/>
        </authorList>
    </citation>
    <scope>NUCLEOTIDE SEQUENCE [LARGE SCALE GENOMIC DNA]</scope>
    <source>
        <strain evidence="8 9">SM1701</strain>
    </source>
</reference>
<dbReference type="InterPro" id="IPR002052">
    <property type="entry name" value="DNA_methylase_N6_adenine_CS"/>
</dbReference>
<dbReference type="GO" id="GO:0032259">
    <property type="term" value="P:methylation"/>
    <property type="evidence" value="ECO:0007669"/>
    <property type="project" value="UniProtKB-KW"/>
</dbReference>
<dbReference type="InterPro" id="IPR046977">
    <property type="entry name" value="RsmC/RlmG"/>
</dbReference>
<dbReference type="SUPFAM" id="SSF53335">
    <property type="entry name" value="S-adenosyl-L-methionine-dependent methyltransferases"/>
    <property type="match status" value="1"/>
</dbReference>
<name>A0A2W1MZQ6_9FLAO</name>
<dbReference type="GO" id="GO:0006364">
    <property type="term" value="P:rRNA processing"/>
    <property type="evidence" value="ECO:0007669"/>
    <property type="project" value="UniProtKB-KW"/>
</dbReference>
<accession>A0A2W1MZQ6</accession>
<dbReference type="InterPro" id="IPR007848">
    <property type="entry name" value="Small_mtfrase_dom"/>
</dbReference>
<dbReference type="Pfam" id="PF26049">
    <property type="entry name" value="RLMG_N"/>
    <property type="match status" value="1"/>
</dbReference>
<evidence type="ECO:0000256" key="4">
    <source>
        <dbReference type="ARBA" id="ARBA00022679"/>
    </source>
</evidence>
<dbReference type="OrthoDB" id="29650at2"/>
<keyword evidence="4" id="KW-0808">Transferase</keyword>
<dbReference type="RefSeq" id="WP_111063359.1">
    <property type="nucleotide sequence ID" value="NZ_JBHUCU010000007.1"/>
</dbReference>
<dbReference type="GO" id="GO:0003676">
    <property type="term" value="F:nucleic acid binding"/>
    <property type="evidence" value="ECO:0007669"/>
    <property type="project" value="InterPro"/>
</dbReference>
<evidence type="ECO:0000256" key="3">
    <source>
        <dbReference type="ARBA" id="ARBA00022603"/>
    </source>
</evidence>
<evidence type="ECO:0000259" key="7">
    <source>
        <dbReference type="Pfam" id="PF26049"/>
    </source>
</evidence>
<proteinExistence type="predicted"/>
<evidence type="ECO:0000256" key="5">
    <source>
        <dbReference type="ARBA" id="ARBA00022691"/>
    </source>
</evidence>
<dbReference type="Gene3D" id="3.40.50.150">
    <property type="entry name" value="Vaccinia Virus protein VP39"/>
    <property type="match status" value="2"/>
</dbReference>
<evidence type="ECO:0000259" key="6">
    <source>
        <dbReference type="Pfam" id="PF05175"/>
    </source>
</evidence>
<evidence type="ECO:0000313" key="8">
    <source>
        <dbReference type="EMBL" id="PZE16750.1"/>
    </source>
</evidence>
<dbReference type="InterPro" id="IPR058679">
    <property type="entry name" value="RlmG_N"/>
</dbReference>
<keyword evidence="9" id="KW-1185">Reference proteome</keyword>
<evidence type="ECO:0000313" key="9">
    <source>
        <dbReference type="Proteomes" id="UP000249248"/>
    </source>
</evidence>
<evidence type="ECO:0000256" key="1">
    <source>
        <dbReference type="ARBA" id="ARBA00022490"/>
    </source>
</evidence>
<dbReference type="EMBL" id="QKSB01000006">
    <property type="protein sequence ID" value="PZE16750.1"/>
    <property type="molecule type" value="Genomic_DNA"/>
</dbReference>
<keyword evidence="5" id="KW-0949">S-adenosyl-L-methionine</keyword>
<keyword evidence="3" id="KW-0489">Methyltransferase</keyword>
<comment type="caution">
    <text evidence="8">The sequence shown here is derived from an EMBL/GenBank/DDBJ whole genome shotgun (WGS) entry which is preliminary data.</text>
</comment>
<organism evidence="8 9">
    <name type="scientific">Putridiphycobacter roseus</name>
    <dbReference type="NCBI Taxonomy" id="2219161"/>
    <lineage>
        <taxon>Bacteria</taxon>
        <taxon>Pseudomonadati</taxon>
        <taxon>Bacteroidota</taxon>
        <taxon>Flavobacteriia</taxon>
        <taxon>Flavobacteriales</taxon>
        <taxon>Crocinitomicaceae</taxon>
        <taxon>Putridiphycobacter</taxon>
    </lineage>
</organism>
<dbReference type="PANTHER" id="PTHR47816">
    <property type="entry name" value="RIBOSOMAL RNA SMALL SUBUNIT METHYLTRANSFERASE C"/>
    <property type="match status" value="1"/>
</dbReference>
<evidence type="ECO:0000256" key="2">
    <source>
        <dbReference type="ARBA" id="ARBA00022552"/>
    </source>
</evidence>
<feature type="domain" description="RlmG N-terminal" evidence="7">
    <location>
        <begin position="3"/>
        <end position="166"/>
    </location>
</feature>
<dbReference type="AlphaFoldDB" id="A0A2W1MZQ6"/>
<dbReference type="PROSITE" id="PS00092">
    <property type="entry name" value="N6_MTASE"/>
    <property type="match status" value="1"/>
</dbReference>
<dbReference type="InterPro" id="IPR029063">
    <property type="entry name" value="SAM-dependent_MTases_sf"/>
</dbReference>
<keyword evidence="1" id="KW-0963">Cytoplasm</keyword>
<keyword evidence="2" id="KW-0698">rRNA processing</keyword>
<sequence length="356" mass="40708">MSTLKLNRFPKSNSSSLQAFNAADELIHATFPSLSGEVGIFNDAFGYLTCQYHNNNPIVVCDLQSQVISAKKNLKANHLALDQKNFKQLFDLKSNALETVLFKIPKSNEAFEMYLQFIHQAIKADGRVVCGFMTKYFNAGMVTIAEKYFKDISQTKATKKARLLLLSNKKEVETPFQKLNNLTYKDLTVKQYYGVFSADKIDYATEFLLDNLTIPEQTDNVLDLACGNGIIGKVVAQKTNIENLHFIDDSSLAIASAKLNNIEKQQYFHHHYNLHEFEDNYFDWILTNPPFHFGHIIDISIPLMLFEESYLKLKPNGRLTVVANASLGYLPTLEKLFKKVETNRNNPKFIIYECWK</sequence>
<gene>
    <name evidence="8" type="ORF">DNU06_10850</name>
</gene>